<feature type="domain" description="Bacterial bifunctional deaminase-reductase C-terminal" evidence="1">
    <location>
        <begin position="3"/>
        <end position="174"/>
    </location>
</feature>
<dbReference type="AlphaFoldDB" id="A0A372GKW6"/>
<dbReference type="InterPro" id="IPR050765">
    <property type="entry name" value="Riboflavin_Biosynth_HTPR"/>
</dbReference>
<dbReference type="InterPro" id="IPR024072">
    <property type="entry name" value="DHFR-like_dom_sf"/>
</dbReference>
<dbReference type="GO" id="GO:0009231">
    <property type="term" value="P:riboflavin biosynthetic process"/>
    <property type="evidence" value="ECO:0007669"/>
    <property type="project" value="InterPro"/>
</dbReference>
<accession>A0A372GKW6</accession>
<protein>
    <submittedName>
        <fullName evidence="2">Deaminase</fullName>
    </submittedName>
</protein>
<dbReference type="OrthoDB" id="7949219at2"/>
<dbReference type="EMBL" id="QVNQ01000002">
    <property type="protein sequence ID" value="RFS86024.1"/>
    <property type="molecule type" value="Genomic_DNA"/>
</dbReference>
<evidence type="ECO:0000313" key="2">
    <source>
        <dbReference type="EMBL" id="RFS86024.1"/>
    </source>
</evidence>
<keyword evidence="3" id="KW-1185">Reference proteome</keyword>
<dbReference type="Proteomes" id="UP000262882">
    <property type="component" value="Unassembled WGS sequence"/>
</dbReference>
<dbReference type="InterPro" id="IPR002734">
    <property type="entry name" value="RibDG_C"/>
</dbReference>
<reference evidence="2 3" key="1">
    <citation type="submission" date="2018-08" db="EMBL/GenBank/DDBJ databases">
        <title>Actinomadura spongicola sp. nov., isolated from marine sponge Leucetta chagosensis.</title>
        <authorList>
            <person name="Li L."/>
            <person name="Lin H.W."/>
        </authorList>
    </citation>
    <scope>NUCLEOTIDE SEQUENCE [LARGE SCALE GENOMIC DNA]</scope>
    <source>
        <strain evidence="2 3">LHW52907</strain>
    </source>
</reference>
<dbReference type="Pfam" id="PF01872">
    <property type="entry name" value="RibD_C"/>
    <property type="match status" value="1"/>
</dbReference>
<proteinExistence type="predicted"/>
<dbReference type="SUPFAM" id="SSF53597">
    <property type="entry name" value="Dihydrofolate reductase-like"/>
    <property type="match status" value="1"/>
</dbReference>
<dbReference type="PANTHER" id="PTHR38011">
    <property type="entry name" value="DIHYDROFOLATE REDUCTASE FAMILY PROTEIN (AFU_ORTHOLOGUE AFUA_8G06820)"/>
    <property type="match status" value="1"/>
</dbReference>
<sequence>MRKIVYYGFISVDGVIEDPPVFVHDFDEMMRENLGEVIGTQDTVLIGRGGYDDWAFHWPTASEEPFASFINNVRKVVVTSTPLKTEWKGAEVLAGEPGESLTERLAPLREAPGGDIGVHGSVSLAQSLLAEGLVDELALVMTPYLAGKGRRLFDGAPTGALELQSARTSPTGTQLLRYTVRKAV</sequence>
<name>A0A372GKW6_9ACTN</name>
<dbReference type="Gene3D" id="3.40.430.10">
    <property type="entry name" value="Dihydrofolate Reductase, subunit A"/>
    <property type="match status" value="1"/>
</dbReference>
<comment type="caution">
    <text evidence="2">The sequence shown here is derived from an EMBL/GenBank/DDBJ whole genome shotgun (WGS) entry which is preliminary data.</text>
</comment>
<organism evidence="2 3">
    <name type="scientific">Actinomadura spongiicola</name>
    <dbReference type="NCBI Taxonomy" id="2303421"/>
    <lineage>
        <taxon>Bacteria</taxon>
        <taxon>Bacillati</taxon>
        <taxon>Actinomycetota</taxon>
        <taxon>Actinomycetes</taxon>
        <taxon>Streptosporangiales</taxon>
        <taxon>Thermomonosporaceae</taxon>
        <taxon>Actinomadura</taxon>
    </lineage>
</organism>
<gene>
    <name evidence="2" type="ORF">D0T12_05165</name>
</gene>
<evidence type="ECO:0000259" key="1">
    <source>
        <dbReference type="Pfam" id="PF01872"/>
    </source>
</evidence>
<dbReference type="PANTHER" id="PTHR38011:SF2">
    <property type="entry name" value="BIFUNCTIONAL DEAMINASE-REDUCTASE DOMAIN PROTEIN"/>
    <property type="match status" value="1"/>
</dbReference>
<evidence type="ECO:0000313" key="3">
    <source>
        <dbReference type="Proteomes" id="UP000262882"/>
    </source>
</evidence>
<dbReference type="GO" id="GO:0008703">
    <property type="term" value="F:5-amino-6-(5-phosphoribosylamino)uracil reductase activity"/>
    <property type="evidence" value="ECO:0007669"/>
    <property type="project" value="InterPro"/>
</dbReference>
<dbReference type="RefSeq" id="WP_117398139.1">
    <property type="nucleotide sequence ID" value="NZ_QVNQ01000002.1"/>
</dbReference>